<sequence length="67" mass="7584">MAGSITRPLLLPGARPAAYGVMMLNLSIETWLRFLVWMAVGFLIYFTYSRSHSKLGHVTSDSEPDYF</sequence>
<proteinExistence type="predicted"/>
<reference evidence="3 4" key="1">
    <citation type="submission" date="2015-03" db="EMBL/GenBank/DDBJ databases">
        <title>Luteipulveratus halotolerans sp. nov., a novel actinobacterium (Dermacoccaceae) from Sarawak, Malaysia.</title>
        <authorList>
            <person name="Juboi H."/>
            <person name="Basik A."/>
            <person name="Shamsul S.S."/>
            <person name="Arnold P."/>
            <person name="Schmitt E.K."/>
            <person name="Sanglier J.-J."/>
            <person name="Yeo T."/>
        </authorList>
    </citation>
    <scope>NUCLEOTIDE SEQUENCE [LARGE SCALE GENOMIC DNA]</scope>
    <source>
        <strain evidence="3 4">MN07-A0370</strain>
    </source>
</reference>
<dbReference type="STRING" id="571913.VV02_24480"/>
<protein>
    <recommendedName>
        <fullName evidence="2">Cationic amino acid transporter C-terminal domain-containing protein</fullName>
    </recommendedName>
</protein>
<keyword evidence="1" id="KW-0472">Membrane</keyword>
<organism evidence="3 4">
    <name type="scientific">Luteipulveratus mongoliensis</name>
    <dbReference type="NCBI Taxonomy" id="571913"/>
    <lineage>
        <taxon>Bacteria</taxon>
        <taxon>Bacillati</taxon>
        <taxon>Actinomycetota</taxon>
        <taxon>Actinomycetes</taxon>
        <taxon>Micrococcales</taxon>
        <taxon>Dermacoccaceae</taxon>
        <taxon>Luteipulveratus</taxon>
    </lineage>
</organism>
<dbReference type="InterPro" id="IPR029485">
    <property type="entry name" value="CAT_C"/>
</dbReference>
<keyword evidence="1" id="KW-1133">Transmembrane helix</keyword>
<accession>A0A0K1JNI2</accession>
<name>A0A0K1JNI2_9MICO</name>
<dbReference type="EMBL" id="CP011112">
    <property type="protein sequence ID" value="AKU18267.1"/>
    <property type="molecule type" value="Genomic_DNA"/>
</dbReference>
<keyword evidence="1" id="KW-0812">Transmembrane</keyword>
<evidence type="ECO:0000313" key="4">
    <source>
        <dbReference type="Proteomes" id="UP000066480"/>
    </source>
</evidence>
<dbReference type="Proteomes" id="UP000066480">
    <property type="component" value="Chromosome"/>
</dbReference>
<evidence type="ECO:0000259" key="2">
    <source>
        <dbReference type="Pfam" id="PF13906"/>
    </source>
</evidence>
<dbReference type="AlphaFoldDB" id="A0A0K1JNI2"/>
<evidence type="ECO:0000313" key="3">
    <source>
        <dbReference type="EMBL" id="AKU18267.1"/>
    </source>
</evidence>
<dbReference type="KEGG" id="lmoi:VV02_24480"/>
<dbReference type="Pfam" id="PF13906">
    <property type="entry name" value="AA_permease_C"/>
    <property type="match status" value="1"/>
</dbReference>
<gene>
    <name evidence="3" type="ORF">VV02_24480</name>
</gene>
<keyword evidence="4" id="KW-1185">Reference proteome</keyword>
<evidence type="ECO:0000256" key="1">
    <source>
        <dbReference type="SAM" id="Phobius"/>
    </source>
</evidence>
<feature type="transmembrane region" description="Helical" evidence="1">
    <location>
        <begin position="31"/>
        <end position="48"/>
    </location>
</feature>
<feature type="domain" description="Cationic amino acid transporter C-terminal" evidence="2">
    <location>
        <begin position="21"/>
        <end position="53"/>
    </location>
</feature>
<dbReference type="RefSeq" id="WP_052595902.1">
    <property type="nucleotide sequence ID" value="NZ_CP011112.1"/>
</dbReference>